<dbReference type="Proteomes" id="UP000276133">
    <property type="component" value="Unassembled WGS sequence"/>
</dbReference>
<keyword evidence="2" id="KW-1185">Reference proteome</keyword>
<comment type="caution">
    <text evidence="1">The sequence shown here is derived from an EMBL/GenBank/DDBJ whole genome shotgun (WGS) entry which is preliminary data.</text>
</comment>
<accession>A0A3M7QTI2</accession>
<organism evidence="1 2">
    <name type="scientific">Brachionus plicatilis</name>
    <name type="common">Marine rotifer</name>
    <name type="synonym">Brachionus muelleri</name>
    <dbReference type="NCBI Taxonomy" id="10195"/>
    <lineage>
        <taxon>Eukaryota</taxon>
        <taxon>Metazoa</taxon>
        <taxon>Spiralia</taxon>
        <taxon>Gnathifera</taxon>
        <taxon>Rotifera</taxon>
        <taxon>Eurotatoria</taxon>
        <taxon>Monogononta</taxon>
        <taxon>Pseudotrocha</taxon>
        <taxon>Ploima</taxon>
        <taxon>Brachionidae</taxon>
        <taxon>Brachionus</taxon>
    </lineage>
</organism>
<protein>
    <submittedName>
        <fullName evidence="1">Uncharacterized protein</fullName>
    </submittedName>
</protein>
<sequence>MIISRFFTTVEDKIDSINFKLKNVAIDSVKQKSLIYAKQSLEIPIDSESIENRAKNAHVPYSLCILTPHGCISLRIKQFISDTIDLNVRHCKNVKTRFAK</sequence>
<reference evidence="1 2" key="1">
    <citation type="journal article" date="2018" name="Sci. Rep.">
        <title>Genomic signatures of local adaptation to the degree of environmental predictability in rotifers.</title>
        <authorList>
            <person name="Franch-Gras L."/>
            <person name="Hahn C."/>
            <person name="Garcia-Roger E.M."/>
            <person name="Carmona M.J."/>
            <person name="Serra M."/>
            <person name="Gomez A."/>
        </authorList>
    </citation>
    <scope>NUCLEOTIDE SEQUENCE [LARGE SCALE GENOMIC DNA]</scope>
    <source>
        <strain evidence="1">HYR1</strain>
    </source>
</reference>
<dbReference type="EMBL" id="REGN01005156">
    <property type="protein sequence ID" value="RNA14593.1"/>
    <property type="molecule type" value="Genomic_DNA"/>
</dbReference>
<proteinExistence type="predicted"/>
<dbReference type="AlphaFoldDB" id="A0A3M7QTI2"/>
<evidence type="ECO:0000313" key="2">
    <source>
        <dbReference type="Proteomes" id="UP000276133"/>
    </source>
</evidence>
<name>A0A3M7QTI2_BRAPC</name>
<gene>
    <name evidence="1" type="ORF">BpHYR1_014972</name>
</gene>
<evidence type="ECO:0000313" key="1">
    <source>
        <dbReference type="EMBL" id="RNA14593.1"/>
    </source>
</evidence>